<evidence type="ECO:0000259" key="6">
    <source>
        <dbReference type="PROSITE" id="PS50089"/>
    </source>
</evidence>
<dbReference type="PROSITE" id="PS50089">
    <property type="entry name" value="ZF_RING_2"/>
    <property type="match status" value="1"/>
</dbReference>
<dbReference type="GO" id="GO:0016567">
    <property type="term" value="P:protein ubiquitination"/>
    <property type="evidence" value="ECO:0007669"/>
    <property type="project" value="TreeGrafter"/>
</dbReference>
<dbReference type="Pfam" id="PF13639">
    <property type="entry name" value="zf-RING_2"/>
    <property type="match status" value="1"/>
</dbReference>
<dbReference type="Proteomes" id="UP000799428">
    <property type="component" value="Unassembled WGS sequence"/>
</dbReference>
<dbReference type="InterPro" id="IPR001841">
    <property type="entry name" value="Znf_RING"/>
</dbReference>
<gene>
    <name evidence="7" type="ORF">K504DRAFT_446269</name>
</gene>
<keyword evidence="1" id="KW-0479">Metal-binding</keyword>
<reference evidence="7" key="1">
    <citation type="journal article" date="2020" name="Stud. Mycol.">
        <title>101 Dothideomycetes genomes: a test case for predicting lifestyles and emergence of pathogens.</title>
        <authorList>
            <person name="Haridas S."/>
            <person name="Albert R."/>
            <person name="Binder M."/>
            <person name="Bloem J."/>
            <person name="Labutti K."/>
            <person name="Salamov A."/>
            <person name="Andreopoulos B."/>
            <person name="Baker S."/>
            <person name="Barry K."/>
            <person name="Bills G."/>
            <person name="Bluhm B."/>
            <person name="Cannon C."/>
            <person name="Castanera R."/>
            <person name="Culley D."/>
            <person name="Daum C."/>
            <person name="Ezra D."/>
            <person name="Gonzalez J."/>
            <person name="Henrissat B."/>
            <person name="Kuo A."/>
            <person name="Liang C."/>
            <person name="Lipzen A."/>
            <person name="Lutzoni F."/>
            <person name="Magnuson J."/>
            <person name="Mondo S."/>
            <person name="Nolan M."/>
            <person name="Ohm R."/>
            <person name="Pangilinan J."/>
            <person name="Park H.-J."/>
            <person name="Ramirez L."/>
            <person name="Alfaro M."/>
            <person name="Sun H."/>
            <person name="Tritt A."/>
            <person name="Yoshinaga Y."/>
            <person name="Zwiers L.-H."/>
            <person name="Turgeon B."/>
            <person name="Goodwin S."/>
            <person name="Spatafora J."/>
            <person name="Crous P."/>
            <person name="Grigoriev I."/>
        </authorList>
    </citation>
    <scope>NUCLEOTIDE SEQUENCE</scope>
    <source>
        <strain evidence="7">CBS 279.74</strain>
    </source>
</reference>
<feature type="region of interest" description="Disordered" evidence="5">
    <location>
        <begin position="143"/>
        <end position="165"/>
    </location>
</feature>
<dbReference type="GO" id="GO:0061630">
    <property type="term" value="F:ubiquitin protein ligase activity"/>
    <property type="evidence" value="ECO:0007669"/>
    <property type="project" value="TreeGrafter"/>
</dbReference>
<organism evidence="7 8">
    <name type="scientific">Pleomassaria siparia CBS 279.74</name>
    <dbReference type="NCBI Taxonomy" id="1314801"/>
    <lineage>
        <taxon>Eukaryota</taxon>
        <taxon>Fungi</taxon>
        <taxon>Dikarya</taxon>
        <taxon>Ascomycota</taxon>
        <taxon>Pezizomycotina</taxon>
        <taxon>Dothideomycetes</taxon>
        <taxon>Pleosporomycetidae</taxon>
        <taxon>Pleosporales</taxon>
        <taxon>Pleomassariaceae</taxon>
        <taxon>Pleomassaria</taxon>
    </lineage>
</organism>
<keyword evidence="3" id="KW-0862">Zinc</keyword>
<accession>A0A6G1KSV7</accession>
<evidence type="ECO:0000256" key="5">
    <source>
        <dbReference type="SAM" id="MobiDB-lite"/>
    </source>
</evidence>
<evidence type="ECO:0000313" key="7">
    <source>
        <dbReference type="EMBL" id="KAF2715407.1"/>
    </source>
</evidence>
<feature type="compositionally biased region" description="Polar residues" evidence="5">
    <location>
        <begin position="588"/>
        <end position="598"/>
    </location>
</feature>
<feature type="region of interest" description="Disordered" evidence="5">
    <location>
        <begin position="616"/>
        <end position="653"/>
    </location>
</feature>
<dbReference type="EMBL" id="MU005764">
    <property type="protein sequence ID" value="KAF2715407.1"/>
    <property type="molecule type" value="Genomic_DNA"/>
</dbReference>
<evidence type="ECO:0000256" key="1">
    <source>
        <dbReference type="ARBA" id="ARBA00022723"/>
    </source>
</evidence>
<feature type="compositionally biased region" description="Low complexity" evidence="5">
    <location>
        <begin position="616"/>
        <end position="630"/>
    </location>
</feature>
<proteinExistence type="predicted"/>
<dbReference type="OrthoDB" id="3801431at2759"/>
<dbReference type="Gene3D" id="3.30.40.10">
    <property type="entry name" value="Zinc/RING finger domain, C3HC4 (zinc finger)"/>
    <property type="match status" value="1"/>
</dbReference>
<keyword evidence="2 4" id="KW-0863">Zinc-finger</keyword>
<keyword evidence="8" id="KW-1185">Reference proteome</keyword>
<evidence type="ECO:0000313" key="8">
    <source>
        <dbReference type="Proteomes" id="UP000799428"/>
    </source>
</evidence>
<feature type="domain" description="RING-type" evidence="6">
    <location>
        <begin position="30"/>
        <end position="76"/>
    </location>
</feature>
<dbReference type="InterPro" id="IPR013083">
    <property type="entry name" value="Znf_RING/FYVE/PHD"/>
</dbReference>
<dbReference type="CDD" id="cd16454">
    <property type="entry name" value="RING-H2_PA-TM-RING"/>
    <property type="match status" value="1"/>
</dbReference>
<dbReference type="AlphaFoldDB" id="A0A6G1KSV7"/>
<evidence type="ECO:0000256" key="3">
    <source>
        <dbReference type="ARBA" id="ARBA00022833"/>
    </source>
</evidence>
<feature type="compositionally biased region" description="Basic and acidic residues" evidence="5">
    <location>
        <begin position="143"/>
        <end position="162"/>
    </location>
</feature>
<dbReference type="SUPFAM" id="SSF57850">
    <property type="entry name" value="RING/U-box"/>
    <property type="match status" value="1"/>
</dbReference>
<sequence length="757" mass="85924">MAANNQEDFFRTGLKDYKPSRIPGRERKKCSICLDDLTSSEKGVKIRQCSHTFHYDCLLGWLKSQNRQHSSCPNCRIELFPSQHMTLQTRIQDEITRAVERGDLEPLGVHPSLSIRRLEDDSEYRAVMDRLLTTEILASQARDDARDDDVASIGSEHHDRSGSRAFENGTFNLDLYVQDSARVSRARRDLDRATRVLTGQDPLPLSISPVTENGEYIGIEQRRRQQLEGRIRRATPNMSDDQVQEEVDRQWNQRTHFMLDLEQLESIREFVGAPGADLGQRQLNNAQLLRYGLLLSRVFPSGRLEPHRRIQLVGANLPILEDEVHHFFSTLDDHLHEQRLNDETLRWNGDRDDERRFRDNMQEVRRLTDFVTSGASRHYILRSSPRSNRHSETVLAPVHTPVRSGTTARANGMTSRFWTFWARPPSSDIPQDSAPSDVSNYRGSEILEDDDPARVRAPLNAETLDAMDTTISGFATANASSADMDDMLMSQSAREYARREAVFSGEAFNEQESDFSRLRPPHRPILADPEWHAYFQRLRLGSYPRQIQAPSSEQVAPPDAPGLHSPSETTVLGRASRVGITRPPPLHSRSTSKISVPSSVRPGFWSSLADLFTPSASRPSISESETSPEATPAPEPAPEQPEPEGSIHASPPTADHLISGAAKYLDLFPNLGSRLNARSLHPMSSVEMPRRYLPIFEEFRSRILRMHTDPLIQIQLDQLFPRAATMICLTKERIEDQARFLRRHCVKETVSRSAFED</sequence>
<name>A0A6G1KSV7_9PLEO</name>
<evidence type="ECO:0000256" key="4">
    <source>
        <dbReference type="PROSITE-ProRule" id="PRU00175"/>
    </source>
</evidence>
<dbReference type="SMART" id="SM00184">
    <property type="entry name" value="RING"/>
    <property type="match status" value="1"/>
</dbReference>
<feature type="region of interest" description="Disordered" evidence="5">
    <location>
        <begin position="548"/>
        <end position="598"/>
    </location>
</feature>
<dbReference type="GO" id="GO:0008270">
    <property type="term" value="F:zinc ion binding"/>
    <property type="evidence" value="ECO:0007669"/>
    <property type="project" value="UniProtKB-KW"/>
</dbReference>
<dbReference type="PANTHER" id="PTHR45969">
    <property type="entry name" value="RING ZINC FINGER PROTEIN-RELATED"/>
    <property type="match status" value="1"/>
</dbReference>
<dbReference type="PANTHER" id="PTHR45969:SF69">
    <property type="entry name" value="FINGER DOMAIN PROTEIN, PUTATIVE (AFU_ORTHOLOGUE AFUA_3G12190)-RELATED"/>
    <property type="match status" value="1"/>
</dbReference>
<protein>
    <recommendedName>
        <fullName evidence="6">RING-type domain-containing protein</fullName>
    </recommendedName>
</protein>
<feature type="compositionally biased region" description="Pro residues" evidence="5">
    <location>
        <begin position="631"/>
        <end position="640"/>
    </location>
</feature>
<evidence type="ECO:0000256" key="2">
    <source>
        <dbReference type="ARBA" id="ARBA00022771"/>
    </source>
</evidence>